<evidence type="ECO:0000256" key="3">
    <source>
        <dbReference type="ARBA" id="ARBA00022679"/>
    </source>
</evidence>
<dbReference type="PANTHER" id="PTHR48090">
    <property type="entry name" value="UNDECAPRENYL-PHOSPHATE 4-DEOXY-4-FORMAMIDO-L-ARABINOSE TRANSFERASE-RELATED"/>
    <property type="match status" value="1"/>
</dbReference>
<sequence length="384" mass="43076">MTVVVGIPSYNNAETIGHVAKVAAKGIEEFFGGKGLIINSDGGSSDKTMEAFMETDTGSIPKIAFQYIGIPGKGSAMRSVMEISAALRAPVTIFLDSDLRSVQPWWLERLGKPIIQGKTSYITPYYVRHKYDGTITNNICYPLTSALYGIEIRQPIGGDFGVGLEMVDIYMSKPKEVWESDVAKFGIDIWMTTTAINESQHKPMQAALGAKIHDVKDPGKHLGPMFSQVVGTLFSLVEEYSESWMKTTTIEKTDIYGDIPEVMPEPLEVDLKNLVAKTKSGIEDNLDLAKEILPDDVYNIYERIKDNGKLNEENWVTLIYKLAGLFRKRELRESIISILIPAYFGRVADFVEKTLDLSTNEAEEKIKDMMELFLSRKGEFIREW</sequence>
<dbReference type="CDD" id="cd00761">
    <property type="entry name" value="Glyco_tranf_GTA_type"/>
    <property type="match status" value="1"/>
</dbReference>
<dbReference type="STRING" id="1453497.AT15_10060"/>
<evidence type="ECO:0000256" key="1">
    <source>
        <dbReference type="ARBA" id="ARBA00006739"/>
    </source>
</evidence>
<accession>A0A176K1F4</accession>
<evidence type="ECO:0000256" key="2">
    <source>
        <dbReference type="ARBA" id="ARBA00022676"/>
    </source>
</evidence>
<keyword evidence="2" id="KW-0328">Glycosyltransferase</keyword>
<protein>
    <submittedName>
        <fullName evidence="4">Glycosyltransferase</fullName>
    </submittedName>
</protein>
<evidence type="ECO:0000313" key="5">
    <source>
        <dbReference type="Proteomes" id="UP000077339"/>
    </source>
</evidence>
<keyword evidence="5" id="KW-1185">Reference proteome</keyword>
<gene>
    <name evidence="4" type="ORF">AT15_10060</name>
</gene>
<organism evidence="4 5">
    <name type="scientific">Kosmotoga arenicorallina S304</name>
    <dbReference type="NCBI Taxonomy" id="1453497"/>
    <lineage>
        <taxon>Bacteria</taxon>
        <taxon>Thermotogati</taxon>
        <taxon>Thermotogota</taxon>
        <taxon>Thermotogae</taxon>
        <taxon>Kosmotogales</taxon>
        <taxon>Kosmotogaceae</taxon>
        <taxon>Kosmotoga</taxon>
    </lineage>
</organism>
<dbReference type="InterPro" id="IPR050256">
    <property type="entry name" value="Glycosyltransferase_2"/>
</dbReference>
<comment type="similarity">
    <text evidence="1">Belongs to the glycosyltransferase 2 family.</text>
</comment>
<keyword evidence="3 4" id="KW-0808">Transferase</keyword>
<evidence type="ECO:0000313" key="4">
    <source>
        <dbReference type="EMBL" id="OAA30618.1"/>
    </source>
</evidence>
<name>A0A176K1F4_9BACT</name>
<reference evidence="4 5" key="1">
    <citation type="submission" date="2014-02" db="EMBL/GenBank/DDBJ databases">
        <title>Kosmotoga genome sequencing.</title>
        <authorList>
            <person name="Pollo S.M."/>
            <person name="Charchuk R."/>
            <person name="Nesbo C.L."/>
        </authorList>
    </citation>
    <scope>NUCLEOTIDE SEQUENCE [LARGE SCALE GENOMIC DNA]</scope>
    <source>
        <strain evidence="4 5">S304</strain>
    </source>
</reference>
<dbReference type="Gene3D" id="3.90.550.10">
    <property type="entry name" value="Spore Coat Polysaccharide Biosynthesis Protein SpsA, Chain A"/>
    <property type="match status" value="1"/>
</dbReference>
<dbReference type="Proteomes" id="UP000077339">
    <property type="component" value="Unassembled WGS sequence"/>
</dbReference>
<dbReference type="OrthoDB" id="9759709at2"/>
<comment type="caution">
    <text evidence="4">The sequence shown here is derived from an EMBL/GenBank/DDBJ whole genome shotgun (WGS) entry which is preliminary data.</text>
</comment>
<dbReference type="SUPFAM" id="SSF53448">
    <property type="entry name" value="Nucleotide-diphospho-sugar transferases"/>
    <property type="match status" value="1"/>
</dbReference>
<dbReference type="PANTHER" id="PTHR48090:SF10">
    <property type="entry name" value="GLUCOSYL-3-PHOSPHOGLYCERATE SYNTHASE"/>
    <property type="match status" value="1"/>
</dbReference>
<dbReference type="GO" id="GO:0016757">
    <property type="term" value="F:glycosyltransferase activity"/>
    <property type="evidence" value="ECO:0007669"/>
    <property type="project" value="UniProtKB-KW"/>
</dbReference>
<proteinExistence type="inferred from homology"/>
<dbReference type="EMBL" id="JFHK01000008">
    <property type="protein sequence ID" value="OAA30618.1"/>
    <property type="molecule type" value="Genomic_DNA"/>
</dbReference>
<dbReference type="AlphaFoldDB" id="A0A176K1F4"/>
<dbReference type="PATRIC" id="fig|1453497.3.peg.1992"/>
<dbReference type="InterPro" id="IPR029044">
    <property type="entry name" value="Nucleotide-diphossugar_trans"/>
</dbReference>